<keyword evidence="5" id="KW-0378">Hydrolase</keyword>
<protein>
    <recommendedName>
        <fullName evidence="8">Reverse transcriptase RNase H-like domain-containing protein</fullName>
    </recommendedName>
</protein>
<dbReference type="PANTHER" id="PTHR45835:SF105">
    <property type="entry name" value="INTEGRASE CATALYTIC DOMAIN-CONTAINING PROTEIN"/>
    <property type="match status" value="1"/>
</dbReference>
<evidence type="ECO:0000256" key="6">
    <source>
        <dbReference type="ARBA" id="ARBA00022918"/>
    </source>
</evidence>
<name>A0AAW2MAJ0_9LAMI</name>
<reference evidence="9" key="1">
    <citation type="submission" date="2020-06" db="EMBL/GenBank/DDBJ databases">
        <authorList>
            <person name="Li T."/>
            <person name="Hu X."/>
            <person name="Zhang T."/>
            <person name="Song X."/>
            <person name="Zhang H."/>
            <person name="Dai N."/>
            <person name="Sheng W."/>
            <person name="Hou X."/>
            <person name="Wei L."/>
        </authorList>
    </citation>
    <scope>NUCLEOTIDE SEQUENCE</scope>
    <source>
        <strain evidence="9">KEN8</strain>
        <tissue evidence="9">Leaf</tissue>
    </source>
</reference>
<proteinExistence type="predicted"/>
<evidence type="ECO:0000259" key="8">
    <source>
        <dbReference type="Pfam" id="PF17917"/>
    </source>
</evidence>
<keyword evidence="7" id="KW-1133">Transmembrane helix</keyword>
<dbReference type="Gene3D" id="3.30.420.10">
    <property type="entry name" value="Ribonuclease H-like superfamily/Ribonuclease H"/>
    <property type="match status" value="1"/>
</dbReference>
<evidence type="ECO:0000256" key="3">
    <source>
        <dbReference type="ARBA" id="ARBA00022722"/>
    </source>
</evidence>
<keyword evidence="4" id="KW-0255">Endonuclease</keyword>
<dbReference type="GO" id="GO:0003964">
    <property type="term" value="F:RNA-directed DNA polymerase activity"/>
    <property type="evidence" value="ECO:0007669"/>
    <property type="project" value="UniProtKB-KW"/>
</dbReference>
<evidence type="ECO:0000256" key="5">
    <source>
        <dbReference type="ARBA" id="ARBA00022801"/>
    </source>
</evidence>
<organism evidence="9">
    <name type="scientific">Sesamum calycinum</name>
    <dbReference type="NCBI Taxonomy" id="2727403"/>
    <lineage>
        <taxon>Eukaryota</taxon>
        <taxon>Viridiplantae</taxon>
        <taxon>Streptophyta</taxon>
        <taxon>Embryophyta</taxon>
        <taxon>Tracheophyta</taxon>
        <taxon>Spermatophyta</taxon>
        <taxon>Magnoliopsida</taxon>
        <taxon>eudicotyledons</taxon>
        <taxon>Gunneridae</taxon>
        <taxon>Pentapetalae</taxon>
        <taxon>asterids</taxon>
        <taxon>lamiids</taxon>
        <taxon>Lamiales</taxon>
        <taxon>Pedaliaceae</taxon>
        <taxon>Sesamum</taxon>
    </lineage>
</organism>
<dbReference type="PANTHER" id="PTHR45835">
    <property type="entry name" value="YALI0A06105P"/>
    <property type="match status" value="1"/>
</dbReference>
<keyword evidence="2" id="KW-0548">Nucleotidyltransferase</keyword>
<dbReference type="InterPro" id="IPR043502">
    <property type="entry name" value="DNA/RNA_pol_sf"/>
</dbReference>
<dbReference type="InterPro" id="IPR041373">
    <property type="entry name" value="RT_RNaseH"/>
</dbReference>
<dbReference type="GO" id="GO:0016787">
    <property type="term" value="F:hydrolase activity"/>
    <property type="evidence" value="ECO:0007669"/>
    <property type="project" value="UniProtKB-KW"/>
</dbReference>
<keyword evidence="7" id="KW-0472">Membrane</keyword>
<evidence type="ECO:0000256" key="7">
    <source>
        <dbReference type="SAM" id="Phobius"/>
    </source>
</evidence>
<keyword evidence="1" id="KW-0808">Transferase</keyword>
<accession>A0AAW2MAJ0</accession>
<dbReference type="InterPro" id="IPR036397">
    <property type="entry name" value="RNaseH_sf"/>
</dbReference>
<keyword evidence="6" id="KW-0695">RNA-directed DNA polymerase</keyword>
<keyword evidence="7" id="KW-0812">Transmembrane</keyword>
<dbReference type="SUPFAM" id="SSF56672">
    <property type="entry name" value="DNA/RNA polymerases"/>
    <property type="match status" value="1"/>
</dbReference>
<feature type="domain" description="Reverse transcriptase RNase H-like" evidence="8">
    <location>
        <begin position="8"/>
        <end position="66"/>
    </location>
</feature>
<gene>
    <name evidence="9" type="ORF">Scaly_2257800</name>
</gene>
<evidence type="ECO:0000313" key="9">
    <source>
        <dbReference type="EMBL" id="KAL0328252.1"/>
    </source>
</evidence>
<dbReference type="Pfam" id="PF17917">
    <property type="entry name" value="RT_RNaseH"/>
    <property type="match status" value="1"/>
</dbReference>
<evidence type="ECO:0000256" key="2">
    <source>
        <dbReference type="ARBA" id="ARBA00022695"/>
    </source>
</evidence>
<dbReference type="GO" id="GO:0004519">
    <property type="term" value="F:endonuclease activity"/>
    <property type="evidence" value="ECO:0007669"/>
    <property type="project" value="UniProtKB-KW"/>
</dbReference>
<comment type="caution">
    <text evidence="9">The sequence shown here is derived from an EMBL/GenBank/DDBJ whole genome shotgun (WGS) entry which is preliminary data.</text>
</comment>
<dbReference type="InterPro" id="IPR012337">
    <property type="entry name" value="RNaseH-like_sf"/>
</dbReference>
<dbReference type="GO" id="GO:0003676">
    <property type="term" value="F:nucleic acid binding"/>
    <property type="evidence" value="ECO:0007669"/>
    <property type="project" value="InterPro"/>
</dbReference>
<keyword evidence="3" id="KW-0540">Nuclease</keyword>
<evidence type="ECO:0000256" key="1">
    <source>
        <dbReference type="ARBA" id="ARBA00022679"/>
    </source>
</evidence>
<sequence length="353" mass="40061">MFDHLQVVSAYEREMSAFMEVVRKWRPYLLDHKFFIYRNQQSLRSLLMQTVQALAQHKWLSKLLGYSSLNNLDLVLSFSRNSTALLLGDTPAYAPPLVVCLPHFIGLKCALMFTNSSKVVVDRLSKHAHFVGLPSKFTVSTLVASFAVEIYRLHGMHGQIKVLNRVLETYLRYFVGEEPRFWFQFLHSAEFWYNSCPPSSFSMTPFQTLYGRSPPTISSYISGSSPIAALDDALRRYQLIHSMACYLLARVTRFFSDYSHIASYRSAVVVHRNSVTGYLPLFLFFGLGSIAYALNLPLRSRVHPIFHASLFKPFRGDPSSVIVIAPPETTDALVDFTPSCILGHRNINTLTGP</sequence>
<feature type="transmembrane region" description="Helical" evidence="7">
    <location>
        <begin position="275"/>
        <end position="294"/>
    </location>
</feature>
<dbReference type="AlphaFoldDB" id="A0AAW2MAJ0"/>
<dbReference type="EMBL" id="JACGWM010000014">
    <property type="protein sequence ID" value="KAL0328252.1"/>
    <property type="molecule type" value="Genomic_DNA"/>
</dbReference>
<reference evidence="9" key="2">
    <citation type="journal article" date="2024" name="Plant">
        <title>Genomic evolution and insights into agronomic trait innovations of Sesamum species.</title>
        <authorList>
            <person name="Miao H."/>
            <person name="Wang L."/>
            <person name="Qu L."/>
            <person name="Liu H."/>
            <person name="Sun Y."/>
            <person name="Le M."/>
            <person name="Wang Q."/>
            <person name="Wei S."/>
            <person name="Zheng Y."/>
            <person name="Lin W."/>
            <person name="Duan Y."/>
            <person name="Cao H."/>
            <person name="Xiong S."/>
            <person name="Wang X."/>
            <person name="Wei L."/>
            <person name="Li C."/>
            <person name="Ma Q."/>
            <person name="Ju M."/>
            <person name="Zhao R."/>
            <person name="Li G."/>
            <person name="Mu C."/>
            <person name="Tian Q."/>
            <person name="Mei H."/>
            <person name="Zhang T."/>
            <person name="Gao T."/>
            <person name="Zhang H."/>
        </authorList>
    </citation>
    <scope>NUCLEOTIDE SEQUENCE</scope>
    <source>
        <strain evidence="9">KEN8</strain>
    </source>
</reference>
<evidence type="ECO:0000256" key="4">
    <source>
        <dbReference type="ARBA" id="ARBA00022759"/>
    </source>
</evidence>
<dbReference type="SUPFAM" id="SSF53098">
    <property type="entry name" value="Ribonuclease H-like"/>
    <property type="match status" value="1"/>
</dbReference>